<feature type="region of interest" description="Disordered" evidence="2">
    <location>
        <begin position="247"/>
        <end position="296"/>
    </location>
</feature>
<feature type="compositionally biased region" description="Polar residues" evidence="2">
    <location>
        <begin position="119"/>
        <end position="128"/>
    </location>
</feature>
<protein>
    <recommendedName>
        <fullName evidence="3">C2H2-type domain-containing protein</fullName>
    </recommendedName>
</protein>
<feature type="region of interest" description="Disordered" evidence="2">
    <location>
        <begin position="1"/>
        <end position="187"/>
    </location>
</feature>
<reference evidence="4 5" key="1">
    <citation type="submission" date="2017-01" db="EMBL/GenBank/DDBJ databases">
        <title>Draft genome sequence of Diplodia seriata F98.1, a fungal species involved in grapevine trunk diseases.</title>
        <authorList>
            <person name="Robert-Siegwald G."/>
            <person name="Vallet J."/>
            <person name="Abou-Mansour E."/>
            <person name="Xu J."/>
            <person name="Rey P."/>
            <person name="Bertsch C."/>
            <person name="Rego C."/>
            <person name="Larignon P."/>
            <person name="Fontaine F."/>
            <person name="Lebrun M.-H."/>
        </authorList>
    </citation>
    <scope>NUCLEOTIDE SEQUENCE [LARGE SCALE GENOMIC DNA]</scope>
    <source>
        <strain evidence="4 5">F98.1</strain>
    </source>
</reference>
<evidence type="ECO:0000313" key="5">
    <source>
        <dbReference type="Proteomes" id="UP000190776"/>
    </source>
</evidence>
<feature type="compositionally biased region" description="Low complexity" evidence="2">
    <location>
        <begin position="78"/>
        <end position="95"/>
    </location>
</feature>
<dbReference type="EMBL" id="MSZU01000076">
    <property type="protein sequence ID" value="OMP86987.1"/>
    <property type="molecule type" value="Genomic_DNA"/>
</dbReference>
<feature type="region of interest" description="Disordered" evidence="2">
    <location>
        <begin position="395"/>
        <end position="483"/>
    </location>
</feature>
<dbReference type="OrthoDB" id="2152896at2759"/>
<dbReference type="STRING" id="420778.A0A1S8BHH3"/>
<organism evidence="4 5">
    <name type="scientific">Diplodia seriata</name>
    <dbReference type="NCBI Taxonomy" id="420778"/>
    <lineage>
        <taxon>Eukaryota</taxon>
        <taxon>Fungi</taxon>
        <taxon>Dikarya</taxon>
        <taxon>Ascomycota</taxon>
        <taxon>Pezizomycotina</taxon>
        <taxon>Dothideomycetes</taxon>
        <taxon>Dothideomycetes incertae sedis</taxon>
        <taxon>Botryosphaeriales</taxon>
        <taxon>Botryosphaeriaceae</taxon>
        <taxon>Diplodia</taxon>
    </lineage>
</organism>
<comment type="caution">
    <text evidence="4">The sequence shown here is derived from an EMBL/GenBank/DDBJ whole genome shotgun (WGS) entry which is preliminary data.</text>
</comment>
<feature type="compositionally biased region" description="Acidic residues" evidence="2">
    <location>
        <begin position="447"/>
        <end position="459"/>
    </location>
</feature>
<feature type="compositionally biased region" description="Low complexity" evidence="2">
    <location>
        <begin position="403"/>
        <end position="412"/>
    </location>
</feature>
<dbReference type="PROSITE" id="PS50157">
    <property type="entry name" value="ZINC_FINGER_C2H2_2"/>
    <property type="match status" value="1"/>
</dbReference>
<feature type="compositionally biased region" description="Basic and acidic residues" evidence="2">
    <location>
        <begin position="167"/>
        <end position="180"/>
    </location>
</feature>
<sequence>MTATRVRLLIGPRSRRDSTADLPRPQEISRPSNRSSVGAVASSLPSRHSHSHTHSRGNSSSLSSSLNPAHRVSRRKSVSTTAASNAAATGDSSAAVPRRTSKAHFAPRGPQALTGYPSMPSSLPNNGSGFQGPGSYGRGSAAVTDGPPLASIPDAEKGGSNKSRIRRASEGSRVSKEGGKRASGSELRCEKCGKGYKHSSCLTKHLWEHTPEWAITSKLLISKHQQVQLLEAASVLVNMNQEAAAAEAAKAAESDHSSPSPAGSGSSDYRDDGMSSAETTPPPHDDAPIIGSYTGGRFPNKRFSSNSSAYSQSYQSNQSVFSESIPTNASSSLNFYRQQSYDGGRPTTSGTSATAYEDEDQADLAAAVGLLSCSYGTPHSKPVMLPPDVPPVPPLPARFVNNSSSSVDSPSSRHPAGCTTIATPPGQHEYAASMRSSYTSSRHGNNVDEDVDMEDDDDYYERQQRSRGRSDEDDEGMFGRMEE</sequence>
<dbReference type="GO" id="GO:0008270">
    <property type="term" value="F:zinc ion binding"/>
    <property type="evidence" value="ECO:0007669"/>
    <property type="project" value="UniProtKB-KW"/>
</dbReference>
<dbReference type="InterPro" id="IPR013087">
    <property type="entry name" value="Znf_C2H2_type"/>
</dbReference>
<feature type="compositionally biased region" description="Low complexity" evidence="2">
    <location>
        <begin position="56"/>
        <end position="70"/>
    </location>
</feature>
<dbReference type="PROSITE" id="PS00028">
    <property type="entry name" value="ZINC_FINGER_C2H2_1"/>
    <property type="match status" value="1"/>
</dbReference>
<dbReference type="AlphaFoldDB" id="A0A1S8BHH3"/>
<evidence type="ECO:0000256" key="1">
    <source>
        <dbReference type="PROSITE-ProRule" id="PRU00042"/>
    </source>
</evidence>
<keyword evidence="1" id="KW-0862">Zinc</keyword>
<accession>A0A1S8BHH3</accession>
<feature type="compositionally biased region" description="Basic and acidic residues" evidence="2">
    <location>
        <begin position="460"/>
        <end position="470"/>
    </location>
</feature>
<evidence type="ECO:0000259" key="3">
    <source>
        <dbReference type="PROSITE" id="PS50157"/>
    </source>
</evidence>
<feature type="compositionally biased region" description="Polar residues" evidence="2">
    <location>
        <begin position="434"/>
        <end position="444"/>
    </location>
</feature>
<evidence type="ECO:0000256" key="2">
    <source>
        <dbReference type="SAM" id="MobiDB-lite"/>
    </source>
</evidence>
<feature type="compositionally biased region" description="Low complexity" evidence="2">
    <location>
        <begin position="257"/>
        <end position="267"/>
    </location>
</feature>
<proteinExistence type="predicted"/>
<keyword evidence="1" id="KW-0863">Zinc-finger</keyword>
<feature type="domain" description="C2H2-type" evidence="3">
    <location>
        <begin position="187"/>
        <end position="214"/>
    </location>
</feature>
<gene>
    <name evidence="4" type="ORF">BK809_0007073</name>
</gene>
<evidence type="ECO:0000313" key="4">
    <source>
        <dbReference type="EMBL" id="OMP86987.1"/>
    </source>
</evidence>
<keyword evidence="1" id="KW-0479">Metal-binding</keyword>
<name>A0A1S8BHH3_9PEZI</name>
<dbReference type="Proteomes" id="UP000190776">
    <property type="component" value="Unassembled WGS sequence"/>
</dbReference>